<dbReference type="InterPro" id="IPR000182">
    <property type="entry name" value="GNAT_dom"/>
</dbReference>
<keyword evidence="2" id="KW-0012">Acyltransferase</keyword>
<dbReference type="Gene3D" id="3.40.630.30">
    <property type="match status" value="2"/>
</dbReference>
<feature type="domain" description="N-acetyltransferase" evidence="1">
    <location>
        <begin position="131"/>
        <end position="291"/>
    </location>
</feature>
<dbReference type="SUPFAM" id="SSF55729">
    <property type="entry name" value="Acyl-CoA N-acyltransferases (Nat)"/>
    <property type="match status" value="2"/>
</dbReference>
<reference evidence="2 3" key="1">
    <citation type="submission" date="2024-10" db="EMBL/GenBank/DDBJ databases">
        <title>The Natural Products Discovery Center: Release of the First 8490 Sequenced Strains for Exploring Actinobacteria Biosynthetic Diversity.</title>
        <authorList>
            <person name="Kalkreuter E."/>
            <person name="Kautsar S.A."/>
            <person name="Yang D."/>
            <person name="Bader C.D."/>
            <person name="Teijaro C.N."/>
            <person name="Fluegel L."/>
            <person name="Davis C.M."/>
            <person name="Simpson J.R."/>
            <person name="Lauterbach L."/>
            <person name="Steele A.D."/>
            <person name="Gui C."/>
            <person name="Meng S."/>
            <person name="Li G."/>
            <person name="Viehrig K."/>
            <person name="Ye F."/>
            <person name="Su P."/>
            <person name="Kiefer A.F."/>
            <person name="Nichols A."/>
            <person name="Cepeda A.J."/>
            <person name="Yan W."/>
            <person name="Fan B."/>
            <person name="Jiang Y."/>
            <person name="Adhikari A."/>
            <person name="Zheng C.-J."/>
            <person name="Schuster L."/>
            <person name="Cowan T.M."/>
            <person name="Smanski M.J."/>
            <person name="Chevrette M.G."/>
            <person name="De Carvalho L.P.S."/>
            <person name="Shen B."/>
        </authorList>
    </citation>
    <scope>NUCLEOTIDE SEQUENCE [LARGE SCALE GENOMIC DNA]</scope>
    <source>
        <strain evidence="2 3">NPDC019626</strain>
    </source>
</reference>
<dbReference type="RefSeq" id="WP_396946684.1">
    <property type="nucleotide sequence ID" value="NZ_JBIRXV010000008.1"/>
</dbReference>
<gene>
    <name evidence="2" type="ORF">ACH47G_29545</name>
</gene>
<keyword evidence="3" id="KW-1185">Reference proteome</keyword>
<proteinExistence type="predicted"/>
<dbReference type="InterPro" id="IPR016181">
    <property type="entry name" value="Acyl_CoA_acyltransferase"/>
</dbReference>
<dbReference type="Pfam" id="PF00583">
    <property type="entry name" value="Acetyltransf_1"/>
    <property type="match status" value="1"/>
</dbReference>
<evidence type="ECO:0000313" key="2">
    <source>
        <dbReference type="EMBL" id="MFI2324652.1"/>
    </source>
</evidence>
<dbReference type="PANTHER" id="PTHR43441">
    <property type="entry name" value="RIBOSOMAL-PROTEIN-SERINE ACETYLTRANSFERASE"/>
    <property type="match status" value="1"/>
</dbReference>
<dbReference type="InterPro" id="IPR051908">
    <property type="entry name" value="Ribosomal_N-acetyltransferase"/>
</dbReference>
<dbReference type="Pfam" id="PF13302">
    <property type="entry name" value="Acetyltransf_3"/>
    <property type="match status" value="1"/>
</dbReference>
<sequence length="295" mass="32175">MSGIGYPFVIVRAADGKPLGSIGVWTRDLGEGRASVGYWLVRSARGQGVAAHALRAVADWAFEQLAAARLQLYVEPWNTASIRTAERAGFRREGLLRGWQQVGDSRRDMFMYARLAPARPSASTTTPTDRPTARAAREADVDGIVRLRLAVAEEGKWIGAEAPFDTEDVARQIRAHVGGDQHGVFVTEKADGGIAGTATVYFTTPGVTTFAMMVAADLRGRGAGTALLDLVVRWSRDQGAHKVSLQVWPHNQRAMALYTRAGFEVEGVLRSHYRRRSGELWDAVLMGLSLNDAAW</sequence>
<name>A0ABW7WSB5_9NOCA</name>
<dbReference type="PANTHER" id="PTHR43441:SF10">
    <property type="entry name" value="ACETYLTRANSFERASE"/>
    <property type="match status" value="1"/>
</dbReference>
<organism evidence="2 3">
    <name type="scientific">Nocardia beijingensis</name>
    <dbReference type="NCBI Taxonomy" id="95162"/>
    <lineage>
        <taxon>Bacteria</taxon>
        <taxon>Bacillati</taxon>
        <taxon>Actinomycetota</taxon>
        <taxon>Actinomycetes</taxon>
        <taxon>Mycobacteriales</taxon>
        <taxon>Nocardiaceae</taxon>
        <taxon>Nocardia</taxon>
    </lineage>
</organism>
<evidence type="ECO:0000313" key="3">
    <source>
        <dbReference type="Proteomes" id="UP001611450"/>
    </source>
</evidence>
<keyword evidence="2" id="KW-0808">Transferase</keyword>
<dbReference type="CDD" id="cd04301">
    <property type="entry name" value="NAT_SF"/>
    <property type="match status" value="2"/>
</dbReference>
<dbReference type="EC" id="2.3.1.-" evidence="2"/>
<dbReference type="EMBL" id="JBIRXV010000008">
    <property type="protein sequence ID" value="MFI2324652.1"/>
    <property type="molecule type" value="Genomic_DNA"/>
</dbReference>
<dbReference type="Proteomes" id="UP001611450">
    <property type="component" value="Unassembled WGS sequence"/>
</dbReference>
<evidence type="ECO:0000259" key="1">
    <source>
        <dbReference type="PROSITE" id="PS51186"/>
    </source>
</evidence>
<comment type="caution">
    <text evidence="2">The sequence shown here is derived from an EMBL/GenBank/DDBJ whole genome shotgun (WGS) entry which is preliminary data.</text>
</comment>
<feature type="domain" description="N-acetyltransferase" evidence="1">
    <location>
        <begin position="1"/>
        <end position="117"/>
    </location>
</feature>
<dbReference type="GO" id="GO:0016746">
    <property type="term" value="F:acyltransferase activity"/>
    <property type="evidence" value="ECO:0007669"/>
    <property type="project" value="UniProtKB-KW"/>
</dbReference>
<accession>A0ABW7WSB5</accession>
<protein>
    <submittedName>
        <fullName evidence="2">GNAT family N-acetyltransferase</fullName>
        <ecNumber evidence="2">2.3.1.-</ecNumber>
    </submittedName>
</protein>
<dbReference type="PROSITE" id="PS51186">
    <property type="entry name" value="GNAT"/>
    <property type="match status" value="2"/>
</dbReference>